<evidence type="ECO:0000256" key="7">
    <source>
        <dbReference type="ARBA" id="ARBA00023136"/>
    </source>
</evidence>
<dbReference type="GO" id="GO:0009834">
    <property type="term" value="P:plant-type secondary cell wall biogenesis"/>
    <property type="evidence" value="ECO:0007669"/>
    <property type="project" value="TreeGrafter"/>
</dbReference>
<protein>
    <recommendedName>
        <fullName evidence="11">FAS1 domain-containing protein</fullName>
    </recommendedName>
</protein>
<gene>
    <name evidence="12" type="ORF">NE237_033183</name>
</gene>
<evidence type="ECO:0000256" key="9">
    <source>
        <dbReference type="ARBA" id="ARBA00024686"/>
    </source>
</evidence>
<evidence type="ECO:0000256" key="4">
    <source>
        <dbReference type="ARBA" id="ARBA00022622"/>
    </source>
</evidence>
<dbReference type="EMBL" id="JAMYWD010000001">
    <property type="protein sequence ID" value="KAJ4982346.1"/>
    <property type="molecule type" value="Genomic_DNA"/>
</dbReference>
<evidence type="ECO:0000256" key="2">
    <source>
        <dbReference type="ARBA" id="ARBA00007843"/>
    </source>
</evidence>
<evidence type="ECO:0000259" key="11">
    <source>
        <dbReference type="PROSITE" id="PS50213"/>
    </source>
</evidence>
<keyword evidence="5 10" id="KW-0732">Signal</keyword>
<dbReference type="GO" id="GO:0005886">
    <property type="term" value="C:plasma membrane"/>
    <property type="evidence" value="ECO:0007669"/>
    <property type="project" value="UniProtKB-SubCell"/>
</dbReference>
<comment type="subcellular location">
    <subcellularLocation>
        <location evidence="1">Cell membrane</location>
        <topology evidence="1">Lipid-anchor</topology>
        <topology evidence="1">GPI-anchor</topology>
    </subcellularLocation>
</comment>
<comment type="similarity">
    <text evidence="2">Belongs to the fasciclin-like AGP family.</text>
</comment>
<dbReference type="OrthoDB" id="286301at2759"/>
<evidence type="ECO:0000256" key="8">
    <source>
        <dbReference type="ARBA" id="ARBA00023180"/>
    </source>
</evidence>
<evidence type="ECO:0000256" key="10">
    <source>
        <dbReference type="SAM" id="SignalP"/>
    </source>
</evidence>
<keyword evidence="13" id="KW-1185">Reference proteome</keyword>
<name>A0A9Q0L504_9MAGN</name>
<keyword evidence="3" id="KW-1003">Cell membrane</keyword>
<dbReference type="SUPFAM" id="SSF82153">
    <property type="entry name" value="FAS1 domain"/>
    <property type="match status" value="1"/>
</dbReference>
<evidence type="ECO:0000256" key="5">
    <source>
        <dbReference type="ARBA" id="ARBA00022729"/>
    </source>
</evidence>
<reference evidence="12" key="1">
    <citation type="journal article" date="2023" name="Plant J.">
        <title>The genome of the king protea, Protea cynaroides.</title>
        <authorList>
            <person name="Chang J."/>
            <person name="Duong T.A."/>
            <person name="Schoeman C."/>
            <person name="Ma X."/>
            <person name="Roodt D."/>
            <person name="Barker N."/>
            <person name="Li Z."/>
            <person name="Van de Peer Y."/>
            <person name="Mizrachi E."/>
        </authorList>
    </citation>
    <scope>NUCLEOTIDE SEQUENCE</scope>
    <source>
        <tissue evidence="12">Young leaves</tissue>
    </source>
</reference>
<dbReference type="InterPro" id="IPR045003">
    <property type="entry name" value="FLA_A"/>
</dbReference>
<evidence type="ECO:0000256" key="1">
    <source>
        <dbReference type="ARBA" id="ARBA00004609"/>
    </source>
</evidence>
<dbReference type="PANTHER" id="PTHR32077:SF54">
    <property type="entry name" value="FASCICLIN-LIKE ARABINOGALACTAN PROTEIN 13-RELATED"/>
    <property type="match status" value="1"/>
</dbReference>
<dbReference type="PROSITE" id="PS50213">
    <property type="entry name" value="FAS1"/>
    <property type="match status" value="1"/>
</dbReference>
<dbReference type="FunFam" id="2.30.180.10:FF:000006">
    <property type="entry name" value="Fasciclin-like arabinogalactan protein 11"/>
    <property type="match status" value="1"/>
</dbReference>
<dbReference type="AlphaFoldDB" id="A0A9Q0L504"/>
<dbReference type="SMART" id="SM00554">
    <property type="entry name" value="FAS1"/>
    <property type="match status" value="1"/>
</dbReference>
<dbReference type="InterPro" id="IPR000782">
    <property type="entry name" value="FAS1_domain"/>
</dbReference>
<keyword evidence="8" id="KW-0325">Glycoprotein</keyword>
<keyword evidence="6" id="KW-0654">Proteoglycan</keyword>
<evidence type="ECO:0000256" key="3">
    <source>
        <dbReference type="ARBA" id="ARBA00022475"/>
    </source>
</evidence>
<dbReference type="PANTHER" id="PTHR32077">
    <property type="entry name" value="FASCICLIN-LIKE ARABINOGALACTAN PROTEIN"/>
    <property type="match status" value="1"/>
</dbReference>
<dbReference type="InterPro" id="IPR036378">
    <property type="entry name" value="FAS1_dom_sf"/>
</dbReference>
<feature type="domain" description="FAS1" evidence="11">
    <location>
        <begin position="38"/>
        <end position="182"/>
    </location>
</feature>
<dbReference type="Gene3D" id="2.30.180.10">
    <property type="entry name" value="FAS1 domain"/>
    <property type="match status" value="1"/>
</dbReference>
<feature type="signal peptide" evidence="10">
    <location>
        <begin position="1"/>
        <end position="27"/>
    </location>
</feature>
<evidence type="ECO:0000313" key="13">
    <source>
        <dbReference type="Proteomes" id="UP001141806"/>
    </source>
</evidence>
<evidence type="ECO:0000256" key="6">
    <source>
        <dbReference type="ARBA" id="ARBA00022974"/>
    </source>
</evidence>
<keyword evidence="4" id="KW-0449">Lipoprotein</keyword>
<comment type="function">
    <text evidence="9">May be a cell surface adhesion protein.</text>
</comment>
<comment type="caution">
    <text evidence="12">The sequence shown here is derived from an EMBL/GenBank/DDBJ whole genome shotgun (WGS) entry which is preliminary data.</text>
</comment>
<organism evidence="12 13">
    <name type="scientific">Protea cynaroides</name>
    <dbReference type="NCBI Taxonomy" id="273540"/>
    <lineage>
        <taxon>Eukaryota</taxon>
        <taxon>Viridiplantae</taxon>
        <taxon>Streptophyta</taxon>
        <taxon>Embryophyta</taxon>
        <taxon>Tracheophyta</taxon>
        <taxon>Spermatophyta</taxon>
        <taxon>Magnoliopsida</taxon>
        <taxon>Proteales</taxon>
        <taxon>Proteaceae</taxon>
        <taxon>Protea</taxon>
    </lineage>
</organism>
<keyword evidence="7" id="KW-0472">Membrane</keyword>
<accession>A0A9Q0L504</accession>
<dbReference type="Pfam" id="PF02469">
    <property type="entry name" value="Fasciclin"/>
    <property type="match status" value="1"/>
</dbReference>
<feature type="chain" id="PRO_5040133895" description="FAS1 domain-containing protein" evidence="10">
    <location>
        <begin position="28"/>
        <end position="243"/>
    </location>
</feature>
<dbReference type="GO" id="GO:0098552">
    <property type="term" value="C:side of membrane"/>
    <property type="evidence" value="ECO:0007669"/>
    <property type="project" value="UniProtKB-KW"/>
</dbReference>
<keyword evidence="4" id="KW-0336">GPI-anchor</keyword>
<evidence type="ECO:0000313" key="12">
    <source>
        <dbReference type="EMBL" id="KAJ4982346.1"/>
    </source>
</evidence>
<sequence>MAFTSPLSVILLTLLPCLFLLTPQAQLQSAPAPESSNPVNLTAILEKNGQYITFIRLLASTQVGEQIESQLNNSNQGMTVFAPTDNAFDSLKPGTINSLSQQDQDELVLYHVMPEYYSLASLETVSNPVRTQAGSQNGVDGLNFTSSGDNQLNISSGVVSTPLNNVLRQQFPLAVYEVDKVLLPESLFGVKAPAAAPKPAIAKNTSSPAVATGGESQAATSDGRIVGVGLMAGIGLICMSVLL</sequence>
<proteinExistence type="inferred from homology"/>
<dbReference type="Proteomes" id="UP001141806">
    <property type="component" value="Unassembled WGS sequence"/>
</dbReference>